<accession>A0A222Z2B8</accession>
<feature type="compositionally biased region" description="Low complexity" evidence="1">
    <location>
        <begin position="18"/>
        <end position="28"/>
    </location>
</feature>
<dbReference type="EMBL" id="MF377442">
    <property type="protein sequence ID" value="ASR78170.1"/>
    <property type="molecule type" value="Genomic_DNA"/>
</dbReference>
<name>A0A222Z2B8_9CAUD</name>
<feature type="compositionally biased region" description="Basic and acidic residues" evidence="1">
    <location>
        <begin position="29"/>
        <end position="38"/>
    </location>
</feature>
<proteinExistence type="predicted"/>
<evidence type="ECO:0000313" key="3">
    <source>
        <dbReference type="Proteomes" id="UP000224797"/>
    </source>
</evidence>
<evidence type="ECO:0000256" key="1">
    <source>
        <dbReference type="SAM" id="MobiDB-lite"/>
    </source>
</evidence>
<sequence length="271" mass="30633">MFPPIRYGSTAARRRTRSVATSKTTTSTKPDRAGREPRPQPARTAPRREEKTMTTKAITAKIEAVTSRLKRDNYPLTMQAVARKVPNAGWMIDVDVRDALGDVVVLENFDASTPNQRMIDDMNHRIAEYRTRKAAHEKAEREKALSRRATDEEKRAFEKLVFDVENAFRAYAQYAGKMRDKINDGAQIYGSMIDDLAKAEAGRSVAIRVWSCLRQPEGIVAALNRVSDLCDHETAYFEPNRSTSNGQNMVYAYENAAYMRAGATARLKMIY</sequence>
<feature type="region of interest" description="Disordered" evidence="1">
    <location>
        <begin position="1"/>
        <end position="53"/>
    </location>
</feature>
<reference evidence="2 3" key="1">
    <citation type="submission" date="2017-06" db="EMBL/GenBank/DDBJ databases">
        <authorList>
            <person name="Merlino C.O."/>
            <person name="Carpenter B.S."/>
            <person name="Henry M.A."/>
            <person name="Collins S.F."/>
            <person name="Annamarie G.E."/>
            <person name="Habdas M.E."/>
            <person name="Hartwell M.C."/>
            <person name="Williams K.C."/>
            <person name="Lee-Soety J.Y."/>
            <person name="Klyczek K."/>
            <person name="Garlena R.A."/>
            <person name="Russell D.A."/>
            <person name="Pope W.H."/>
            <person name="Jacobs-Sera D."/>
            <person name="Hendrix R.W."/>
            <person name="Hatfull G.F."/>
        </authorList>
    </citation>
    <scope>NUCLEOTIDE SEQUENCE [LARGE SCALE GENOMIC DNA]</scope>
</reference>
<dbReference type="Proteomes" id="UP000224797">
    <property type="component" value="Genome"/>
</dbReference>
<gene>
    <name evidence="2" type="ORF">SEA_FRANZY_69</name>
</gene>
<protein>
    <submittedName>
        <fullName evidence="2">Uncharacterized protein</fullName>
    </submittedName>
</protein>
<organism evidence="2 3">
    <name type="scientific">Arthrobacter phage Franzy</name>
    <dbReference type="NCBI Taxonomy" id="2024007"/>
    <lineage>
        <taxon>Viruses</taxon>
        <taxon>Duplodnaviria</taxon>
        <taxon>Heunggongvirae</taxon>
        <taxon>Uroviricota</taxon>
        <taxon>Caudoviricetes</taxon>
        <taxon>Berryhillviridae</taxon>
        <taxon>Jawnskivirus</taxon>
        <taxon>Jawnskivirus brent</taxon>
        <taxon>Marthavirus brent</taxon>
    </lineage>
</organism>
<evidence type="ECO:0000313" key="2">
    <source>
        <dbReference type="EMBL" id="ASR78170.1"/>
    </source>
</evidence>